<dbReference type="EMBL" id="JBHSGQ010000001">
    <property type="protein sequence ID" value="MFC4724356.1"/>
    <property type="molecule type" value="Genomic_DNA"/>
</dbReference>
<evidence type="ECO:0000313" key="2">
    <source>
        <dbReference type="EMBL" id="MFC4724356.1"/>
    </source>
</evidence>
<dbReference type="Pfam" id="PF02566">
    <property type="entry name" value="OsmC"/>
    <property type="match status" value="1"/>
</dbReference>
<sequence length="405" mass="43140">MMRSEKLEFEGSQGAMLAARLDRPKAPPRGYALFAHCFSCSKETLAATRLARELAGHGIAVLRFDFTGLGHSDGEFANTNFSSNIEDLLRAADHLREHYEAPSILIGHSLGGAAVLVAAAKIPGIKAVVTIGAPADAAHVEKQFADDVDTIRQTGEARVQLAGRPFTIRKQFLDDIAGQNVLEAAKSLKAALLVAHAPRDETVGIDNATRLFVAAKHPKSFLSLDDGDHLLSGAAHAAHAAKVIAAWAERYALNDPLPAAPASPPGHNSALVQETGKGAYLSWASTGEARFLVDEPEELGGFDAGPGPFQLLSTALAACTTITLRMYTDRKNWALGRISTQVTHARSDAEDDRPARDVFTRAISVEGGVDDEQAAKLVEIAGKCPVHRTLERSSRIDTAYAGDET</sequence>
<keyword evidence="3" id="KW-1185">Reference proteome</keyword>
<dbReference type="SUPFAM" id="SSF53474">
    <property type="entry name" value="alpha/beta-Hydrolases"/>
    <property type="match status" value="1"/>
</dbReference>
<proteinExistence type="predicted"/>
<reference evidence="3" key="1">
    <citation type="journal article" date="2019" name="Int. J. Syst. Evol. Microbiol.">
        <title>The Global Catalogue of Microorganisms (GCM) 10K type strain sequencing project: providing services to taxonomists for standard genome sequencing and annotation.</title>
        <authorList>
            <consortium name="The Broad Institute Genomics Platform"/>
            <consortium name="The Broad Institute Genome Sequencing Center for Infectious Disease"/>
            <person name="Wu L."/>
            <person name="Ma J."/>
        </authorList>
    </citation>
    <scope>NUCLEOTIDE SEQUENCE [LARGE SCALE GENOMIC DNA]</scope>
    <source>
        <strain evidence="3">CCUG 62981</strain>
    </source>
</reference>
<dbReference type="Pfam" id="PF12146">
    <property type="entry name" value="Hydrolase_4"/>
    <property type="match status" value="1"/>
</dbReference>
<dbReference type="InterPro" id="IPR003718">
    <property type="entry name" value="OsmC/Ohr_fam"/>
</dbReference>
<dbReference type="InterPro" id="IPR029058">
    <property type="entry name" value="AB_hydrolase_fold"/>
</dbReference>
<dbReference type="InterPro" id="IPR036102">
    <property type="entry name" value="OsmC/Ohrsf"/>
</dbReference>
<dbReference type="PANTHER" id="PTHR39624:SF2">
    <property type="entry name" value="OSMC-LIKE PROTEIN"/>
    <property type="match status" value="1"/>
</dbReference>
<dbReference type="InterPro" id="IPR015946">
    <property type="entry name" value="KH_dom-like_a/b"/>
</dbReference>
<dbReference type="InterPro" id="IPR022742">
    <property type="entry name" value="Hydrolase_4"/>
</dbReference>
<dbReference type="GO" id="GO:0016787">
    <property type="term" value="F:hydrolase activity"/>
    <property type="evidence" value="ECO:0007669"/>
    <property type="project" value="UniProtKB-KW"/>
</dbReference>
<feature type="domain" description="Serine aminopeptidase S33" evidence="1">
    <location>
        <begin position="48"/>
        <end position="134"/>
    </location>
</feature>
<dbReference type="Proteomes" id="UP001596024">
    <property type="component" value="Unassembled WGS sequence"/>
</dbReference>
<dbReference type="RefSeq" id="WP_382436212.1">
    <property type="nucleotide sequence ID" value="NZ_JBHSGQ010000001.1"/>
</dbReference>
<evidence type="ECO:0000313" key="3">
    <source>
        <dbReference type="Proteomes" id="UP001596024"/>
    </source>
</evidence>
<gene>
    <name evidence="2" type="ORF">ACFPB0_03535</name>
</gene>
<dbReference type="Gene3D" id="3.40.50.1820">
    <property type="entry name" value="alpha/beta hydrolase"/>
    <property type="match status" value="1"/>
</dbReference>
<name>A0ABV9N924_9PROT</name>
<evidence type="ECO:0000259" key="1">
    <source>
        <dbReference type="Pfam" id="PF12146"/>
    </source>
</evidence>
<accession>A0ABV9N924</accession>
<comment type="caution">
    <text evidence="2">The sequence shown here is derived from an EMBL/GenBank/DDBJ whole genome shotgun (WGS) entry which is preliminary data.</text>
</comment>
<protein>
    <submittedName>
        <fullName evidence="2">Alpha/beta fold hydrolase</fullName>
    </submittedName>
</protein>
<keyword evidence="2" id="KW-0378">Hydrolase</keyword>
<organism evidence="2 3">
    <name type="scientific">Glycocaulis abyssi</name>
    <dbReference type="NCBI Taxonomy" id="1433403"/>
    <lineage>
        <taxon>Bacteria</taxon>
        <taxon>Pseudomonadati</taxon>
        <taxon>Pseudomonadota</taxon>
        <taxon>Alphaproteobacteria</taxon>
        <taxon>Maricaulales</taxon>
        <taxon>Maricaulaceae</taxon>
        <taxon>Glycocaulis</taxon>
    </lineage>
</organism>
<dbReference type="Gene3D" id="3.30.300.20">
    <property type="match status" value="1"/>
</dbReference>
<dbReference type="PANTHER" id="PTHR39624">
    <property type="entry name" value="PROTEIN INVOLVED IN RIMO-MEDIATED BETA-METHYLTHIOLATION OF RIBOSOMAL PROTEIN S12 YCAO"/>
    <property type="match status" value="1"/>
</dbReference>
<dbReference type="SUPFAM" id="SSF82784">
    <property type="entry name" value="OsmC-like"/>
    <property type="match status" value="1"/>
</dbReference>